<comment type="subcellular location">
    <subcellularLocation>
        <location evidence="1">Cell membrane</location>
        <topology evidence="1">Single-pass type II membrane protein</topology>
    </subcellularLocation>
</comment>
<proteinExistence type="predicted"/>
<evidence type="ECO:0000313" key="11">
    <source>
        <dbReference type="Proteomes" id="UP000002586"/>
    </source>
</evidence>
<keyword evidence="5 9" id="KW-1133">Transmembrane helix</keyword>
<evidence type="ECO:0000256" key="2">
    <source>
        <dbReference type="ARBA" id="ARBA00022475"/>
    </source>
</evidence>
<gene>
    <name evidence="10" type="ordered locus">Mmc1_0760</name>
</gene>
<keyword evidence="6 9" id="KW-0472">Membrane</keyword>
<reference evidence="10 11" key="2">
    <citation type="journal article" date="2012" name="Int. J. Syst. Evol. Microbiol.">
        <title>Magnetococcus marinus gen. nov., sp. nov., a marine, magnetotactic bacterium that represents a novel lineage (Magnetococcaceae fam. nov.; Magnetococcales ord. nov.) at the base of the Alphaproteobacteria.</title>
        <authorList>
            <person name="Bazylinski D.A."/>
            <person name="Williams T.J."/>
            <person name="Lefevre C.T."/>
            <person name="Berg R.J."/>
            <person name="Zhang C.L."/>
            <person name="Bowser S.S."/>
            <person name="Dean A.J."/>
            <person name="Beveridge T.J."/>
        </authorList>
    </citation>
    <scope>NUCLEOTIDE SEQUENCE [LARGE SCALE GENOMIC DNA]</scope>
    <source>
        <strain evidence="11">ATCC BAA-1437 / JCM 17883 / MC-1</strain>
    </source>
</reference>
<evidence type="ECO:0000256" key="4">
    <source>
        <dbReference type="ARBA" id="ARBA00022692"/>
    </source>
</evidence>
<dbReference type="AlphaFoldDB" id="A0L5N8"/>
<evidence type="ECO:0000256" key="9">
    <source>
        <dbReference type="SAM" id="Phobius"/>
    </source>
</evidence>
<protein>
    <recommendedName>
        <fullName evidence="12">Cell division protein FtsL</fullName>
    </recommendedName>
</protein>
<organism evidence="10 11">
    <name type="scientific">Magnetococcus marinus (strain ATCC BAA-1437 / JCM 17883 / MC-1)</name>
    <dbReference type="NCBI Taxonomy" id="156889"/>
    <lineage>
        <taxon>Bacteria</taxon>
        <taxon>Pseudomonadati</taxon>
        <taxon>Pseudomonadota</taxon>
        <taxon>Magnetococcia</taxon>
        <taxon>Magnetococcales</taxon>
        <taxon>Magnetococcaceae</taxon>
        <taxon>Magnetococcus</taxon>
    </lineage>
</organism>
<dbReference type="Proteomes" id="UP000002586">
    <property type="component" value="Chromosome"/>
</dbReference>
<dbReference type="OrthoDB" id="9861922at2"/>
<evidence type="ECO:0000256" key="1">
    <source>
        <dbReference type="ARBA" id="ARBA00004401"/>
    </source>
</evidence>
<reference evidence="11" key="1">
    <citation type="journal article" date="2009" name="Appl. Environ. Microbiol.">
        <title>Complete genome sequence of the chemolithoautotrophic marine magnetotactic coccus strain MC-1.</title>
        <authorList>
            <person name="Schubbe S."/>
            <person name="Williams T.J."/>
            <person name="Xie G."/>
            <person name="Kiss H.E."/>
            <person name="Brettin T.S."/>
            <person name="Martinez D."/>
            <person name="Ross C.A."/>
            <person name="Schuler D."/>
            <person name="Cox B.L."/>
            <person name="Nealson K.H."/>
            <person name="Bazylinski D.A."/>
        </authorList>
    </citation>
    <scope>NUCLEOTIDE SEQUENCE [LARGE SCALE GENOMIC DNA]</scope>
    <source>
        <strain evidence="11">ATCC BAA-1437 / JCM 17883 / MC-1</strain>
    </source>
</reference>
<keyword evidence="3" id="KW-0132">Cell division</keyword>
<sequence length="90" mass="10563" precursor="true">MKLTGWILNTVLAMVLIISGVAIVSSRNSMQSAHRELRDAEKNYLQLLDEESALQMEWVYRNNLNDVERDAREKLNMRPPRPDQWRVIKP</sequence>
<dbReference type="GO" id="GO:0051301">
    <property type="term" value="P:cell division"/>
    <property type="evidence" value="ECO:0007669"/>
    <property type="project" value="UniProtKB-KW"/>
</dbReference>
<evidence type="ECO:0000256" key="8">
    <source>
        <dbReference type="SAM" id="Coils"/>
    </source>
</evidence>
<feature type="coiled-coil region" evidence="8">
    <location>
        <begin position="23"/>
        <end position="57"/>
    </location>
</feature>
<dbReference type="EMBL" id="CP000471">
    <property type="protein sequence ID" value="ABK43281.1"/>
    <property type="molecule type" value="Genomic_DNA"/>
</dbReference>
<dbReference type="InterPro" id="IPR011922">
    <property type="entry name" value="Cell_div_FtsL"/>
</dbReference>
<keyword evidence="2" id="KW-1003">Cell membrane</keyword>
<evidence type="ECO:0008006" key="12">
    <source>
        <dbReference type="Google" id="ProtNLM"/>
    </source>
</evidence>
<keyword evidence="8" id="KW-0175">Coiled coil</keyword>
<dbReference type="RefSeq" id="WP_011712441.1">
    <property type="nucleotide sequence ID" value="NC_008576.1"/>
</dbReference>
<evidence type="ECO:0000256" key="3">
    <source>
        <dbReference type="ARBA" id="ARBA00022618"/>
    </source>
</evidence>
<name>A0L5N8_MAGMM</name>
<evidence type="ECO:0000256" key="7">
    <source>
        <dbReference type="ARBA" id="ARBA00023306"/>
    </source>
</evidence>
<dbReference type="KEGG" id="mgm:Mmc1_0760"/>
<evidence type="ECO:0000256" key="5">
    <source>
        <dbReference type="ARBA" id="ARBA00022989"/>
    </source>
</evidence>
<feature type="transmembrane region" description="Helical" evidence="9">
    <location>
        <begin position="6"/>
        <end position="25"/>
    </location>
</feature>
<keyword evidence="11" id="KW-1185">Reference proteome</keyword>
<dbReference type="HOGENOM" id="CLU_2437309_0_0_5"/>
<keyword evidence="7" id="KW-0131">Cell cycle</keyword>
<dbReference type="eggNOG" id="COG3116">
    <property type="taxonomic scope" value="Bacteria"/>
</dbReference>
<keyword evidence="4 9" id="KW-0812">Transmembrane</keyword>
<evidence type="ECO:0000256" key="6">
    <source>
        <dbReference type="ARBA" id="ARBA00023136"/>
    </source>
</evidence>
<dbReference type="STRING" id="156889.Mmc1_0760"/>
<evidence type="ECO:0000313" key="10">
    <source>
        <dbReference type="EMBL" id="ABK43281.1"/>
    </source>
</evidence>
<accession>A0L5N8</accession>
<dbReference type="Pfam" id="PF04999">
    <property type="entry name" value="FtsL"/>
    <property type="match status" value="1"/>
</dbReference>
<dbReference type="GO" id="GO:0005886">
    <property type="term" value="C:plasma membrane"/>
    <property type="evidence" value="ECO:0007669"/>
    <property type="project" value="UniProtKB-SubCell"/>
</dbReference>